<dbReference type="SUPFAM" id="SSF51430">
    <property type="entry name" value="NAD(P)-linked oxidoreductase"/>
    <property type="match status" value="1"/>
</dbReference>
<dbReference type="EMBL" id="JAHESE010000015">
    <property type="protein sequence ID" value="MBT1709687.1"/>
    <property type="molecule type" value="Genomic_DNA"/>
</dbReference>
<keyword evidence="3" id="KW-1185">Reference proteome</keyword>
<evidence type="ECO:0000259" key="1">
    <source>
        <dbReference type="Pfam" id="PF00248"/>
    </source>
</evidence>
<accession>A0AAP2E141</accession>
<dbReference type="Proteomes" id="UP001319080">
    <property type="component" value="Unassembled WGS sequence"/>
</dbReference>
<dbReference type="Gene3D" id="3.20.20.100">
    <property type="entry name" value="NADP-dependent oxidoreductase domain"/>
    <property type="match status" value="1"/>
</dbReference>
<dbReference type="InterPro" id="IPR036812">
    <property type="entry name" value="NAD(P)_OxRdtase_dom_sf"/>
</dbReference>
<dbReference type="RefSeq" id="WP_254085266.1">
    <property type="nucleotide sequence ID" value="NZ_JAHESE010000015.1"/>
</dbReference>
<dbReference type="AlphaFoldDB" id="A0AAP2E141"/>
<protein>
    <submittedName>
        <fullName evidence="2">Aldo/keto reductase</fullName>
    </submittedName>
</protein>
<dbReference type="InterPro" id="IPR053135">
    <property type="entry name" value="AKR2_Oxidoreductase"/>
</dbReference>
<dbReference type="CDD" id="cd19086">
    <property type="entry name" value="AKR_AKR11C1"/>
    <property type="match status" value="1"/>
</dbReference>
<comment type="caution">
    <text evidence="2">The sequence shown here is derived from an EMBL/GenBank/DDBJ whole genome shotgun (WGS) entry which is preliminary data.</text>
</comment>
<evidence type="ECO:0000313" key="2">
    <source>
        <dbReference type="EMBL" id="MBT1709687.1"/>
    </source>
</evidence>
<sequence>MNYRPLSKTSLRISEISFGCMSLGDDHAANKALLHQAFDRGINYFDTADLYQGGFNEETVGRAFAGMRDKVIIATKVGNQLRADGSGWDWNPRKEYILQAVEASLRRLQTDHIDLYQLHGGTIDDPIDETIEAFELLQKQGKIRHYGISSIRPNVIREYCRRSHIVSVMMQYSVLDRRPEESCLELLQRHQIGVLVRGGLASGLLINKPAKTYLAHSAEAVEKASAAVQRAVTGDASKTSVALGYVLHHPAVTSAVVGIRTDAQLTDIVEAARHTTVSESSWQELQQSVPQLVYDQHR</sequence>
<feature type="domain" description="NADP-dependent oxidoreductase" evidence="1">
    <location>
        <begin position="15"/>
        <end position="287"/>
    </location>
</feature>
<name>A0AAP2E141_9BACT</name>
<evidence type="ECO:0000313" key="3">
    <source>
        <dbReference type="Proteomes" id="UP001319080"/>
    </source>
</evidence>
<dbReference type="PANTHER" id="PTHR43312:SF1">
    <property type="entry name" value="NADP-DEPENDENT OXIDOREDUCTASE DOMAIN-CONTAINING PROTEIN"/>
    <property type="match status" value="1"/>
</dbReference>
<proteinExistence type="predicted"/>
<organism evidence="2 3">
    <name type="scientific">Dawidia cretensis</name>
    <dbReference type="NCBI Taxonomy" id="2782350"/>
    <lineage>
        <taxon>Bacteria</taxon>
        <taxon>Pseudomonadati</taxon>
        <taxon>Bacteroidota</taxon>
        <taxon>Cytophagia</taxon>
        <taxon>Cytophagales</taxon>
        <taxon>Chryseotaleaceae</taxon>
        <taxon>Dawidia</taxon>
    </lineage>
</organism>
<dbReference type="Pfam" id="PF00248">
    <property type="entry name" value="Aldo_ket_red"/>
    <property type="match status" value="1"/>
</dbReference>
<reference evidence="2 3" key="1">
    <citation type="submission" date="2021-05" db="EMBL/GenBank/DDBJ databases">
        <title>A Polyphasic approach of four new species of the genus Ohtaekwangia: Ohtaekwangia histidinii sp. nov., Ohtaekwangia cretensis sp. nov., Ohtaekwangia indiensis sp. nov., Ohtaekwangia reichenbachii sp. nov. from diverse environment.</title>
        <authorList>
            <person name="Octaviana S."/>
        </authorList>
    </citation>
    <scope>NUCLEOTIDE SEQUENCE [LARGE SCALE GENOMIC DNA]</scope>
    <source>
        <strain evidence="2 3">PWU5</strain>
    </source>
</reference>
<dbReference type="InterPro" id="IPR023210">
    <property type="entry name" value="NADP_OxRdtase_dom"/>
</dbReference>
<dbReference type="PANTHER" id="PTHR43312">
    <property type="entry name" value="D-THREO-ALDOSE 1-DEHYDROGENASE"/>
    <property type="match status" value="1"/>
</dbReference>
<gene>
    <name evidence="2" type="ORF">KK062_15700</name>
</gene>